<dbReference type="Proteomes" id="UP000886632">
    <property type="component" value="Unassembled WGS sequence"/>
</dbReference>
<dbReference type="InterPro" id="IPR011256">
    <property type="entry name" value="Reg_factor_effector_dom_sf"/>
</dbReference>
<protein>
    <submittedName>
        <fullName evidence="2">GyrI-like domain-containing protein</fullName>
    </submittedName>
</protein>
<reference evidence="2 4" key="1">
    <citation type="submission" date="2020-10" db="EMBL/GenBank/DDBJ databases">
        <title>Connecting structure to function with the recovery of over 1000 high-quality activated sludge metagenome-assembled genomes encoding full-length rRNA genes using long-read sequencing.</title>
        <authorList>
            <person name="Singleton C.M."/>
            <person name="Petriglieri F."/>
            <person name="Kristensen J.M."/>
            <person name="Kirkegaard R.H."/>
            <person name="Michaelsen T.Y."/>
            <person name="Andersen M.H."/>
            <person name="Karst S.M."/>
            <person name="Dueholm M.S."/>
            <person name="Nielsen P.H."/>
            <person name="Albertsen M."/>
        </authorList>
    </citation>
    <scope>NUCLEOTIDE SEQUENCE [LARGE SCALE GENOMIC DNA]</scope>
    <source>
        <strain evidence="2">AalE_18-Q3-R2-46_BAT3C.188</strain>
        <strain evidence="3">Ribe_18-Q3-R11-54_MAXAC.001</strain>
    </source>
</reference>
<dbReference type="Pfam" id="PF06445">
    <property type="entry name" value="GyrI-like"/>
    <property type="match status" value="1"/>
</dbReference>
<dbReference type="AlphaFoldDB" id="A0A935CEN3"/>
<sequence length="211" mass="23204">MDRFELKKDYPSLYAPRSRTWEVLDVPPMLAIAVDGAGDPNTSPDYVEAVSALFSVAYTIKFAAKAQGREMVVGPLEGLWWAEDPRSFIERDKGAWSWRMLIVQPPWVDEVTLEAAVAKVAAKQAVKGAGLGSTALSKLTLVTLNGGRCAQVLHIGSYDDEGPTLADLHDRFMPEHGLAFNGPHHEIYVGDPRRTAPEKLKTVLRQPVRPA</sequence>
<evidence type="ECO:0000313" key="2">
    <source>
        <dbReference type="EMBL" id="MBK6302178.1"/>
    </source>
</evidence>
<evidence type="ECO:0000313" key="3">
    <source>
        <dbReference type="EMBL" id="MBL0003350.1"/>
    </source>
</evidence>
<organism evidence="2 4">
    <name type="scientific">Candidatus Phosphoribacter hodrii</name>
    <dbReference type="NCBI Taxonomy" id="2953743"/>
    <lineage>
        <taxon>Bacteria</taxon>
        <taxon>Bacillati</taxon>
        <taxon>Actinomycetota</taxon>
        <taxon>Actinomycetes</taxon>
        <taxon>Micrococcales</taxon>
        <taxon>Dermatophilaceae</taxon>
        <taxon>Candidatus Phosphoribacter</taxon>
    </lineage>
</organism>
<proteinExistence type="predicted"/>
<dbReference type="InterPro" id="IPR029442">
    <property type="entry name" value="GyrI-like"/>
</dbReference>
<evidence type="ECO:0000313" key="4">
    <source>
        <dbReference type="Proteomes" id="UP000718281"/>
    </source>
</evidence>
<evidence type="ECO:0000259" key="1">
    <source>
        <dbReference type="Pfam" id="PF06445"/>
    </source>
</evidence>
<gene>
    <name evidence="2" type="ORF">IPF40_14470</name>
    <name evidence="3" type="ORF">IPP00_04980</name>
</gene>
<comment type="caution">
    <text evidence="2">The sequence shown here is derived from an EMBL/GenBank/DDBJ whole genome shotgun (WGS) entry which is preliminary data.</text>
</comment>
<accession>A0A935CEN3</accession>
<name>A0A935CEN3_9MICO</name>
<dbReference type="Proteomes" id="UP000718281">
    <property type="component" value="Unassembled WGS sequence"/>
</dbReference>
<dbReference type="EMBL" id="JADIXZ010000008">
    <property type="protein sequence ID" value="MBK6302178.1"/>
    <property type="molecule type" value="Genomic_DNA"/>
</dbReference>
<dbReference type="Gene3D" id="3.20.80.10">
    <property type="entry name" value="Regulatory factor, effector binding domain"/>
    <property type="match status" value="1"/>
</dbReference>
<feature type="domain" description="GyrI-like small molecule binding" evidence="1">
    <location>
        <begin position="22"/>
        <end position="208"/>
    </location>
</feature>
<dbReference type="SUPFAM" id="SSF55136">
    <property type="entry name" value="Probable bacterial effector-binding domain"/>
    <property type="match status" value="1"/>
</dbReference>
<dbReference type="EMBL" id="JADKGK010000011">
    <property type="protein sequence ID" value="MBL0003350.1"/>
    <property type="molecule type" value="Genomic_DNA"/>
</dbReference>